<keyword evidence="5" id="KW-0443">Lipid metabolism</keyword>
<organism evidence="8 9">
    <name type="scientific">Sphaeroforma arctica JP610</name>
    <dbReference type="NCBI Taxonomy" id="667725"/>
    <lineage>
        <taxon>Eukaryota</taxon>
        <taxon>Ichthyosporea</taxon>
        <taxon>Ichthyophonida</taxon>
        <taxon>Sphaeroforma</taxon>
    </lineage>
</organism>
<keyword evidence="2 5" id="KW-0808">Transferase</keyword>
<evidence type="ECO:0000313" key="8">
    <source>
        <dbReference type="EMBL" id="KNC85610.1"/>
    </source>
</evidence>
<evidence type="ECO:0000256" key="3">
    <source>
        <dbReference type="PIRSR" id="PIRSR610122-1"/>
    </source>
</evidence>
<dbReference type="Pfam" id="PF01154">
    <property type="entry name" value="HMG_CoA_synt_N"/>
    <property type="match status" value="1"/>
</dbReference>
<dbReference type="Pfam" id="PF08540">
    <property type="entry name" value="HMG_CoA_synt_C"/>
    <property type="match status" value="1"/>
</dbReference>
<dbReference type="InterPro" id="IPR010122">
    <property type="entry name" value="HMG_CoA_synthase_euk"/>
</dbReference>
<dbReference type="GO" id="GO:0010142">
    <property type="term" value="P:farnesyl diphosphate biosynthetic process, mevalonate pathway"/>
    <property type="evidence" value="ECO:0007669"/>
    <property type="project" value="InterPro"/>
</dbReference>
<accession>A0A0L0G9E8</accession>
<comment type="similarity">
    <text evidence="1 5">Belongs to the thiolase-like superfamily. HMG-CoA synthase family.</text>
</comment>
<dbReference type="RefSeq" id="XP_014159512.1">
    <property type="nucleotide sequence ID" value="XM_014304037.1"/>
</dbReference>
<proteinExistence type="inferred from homology"/>
<feature type="domain" description="Hydroxymethylglutaryl-coenzyme A synthase C-terminal" evidence="7">
    <location>
        <begin position="205"/>
        <end position="471"/>
    </location>
</feature>
<dbReference type="GeneID" id="25902735"/>
<feature type="active site" description="Proton donor/acceptor" evidence="3">
    <location>
        <position position="276"/>
    </location>
</feature>
<dbReference type="NCBIfam" id="TIGR01833">
    <property type="entry name" value="HMG-CoA-S_euk"/>
    <property type="match status" value="1"/>
</dbReference>
<gene>
    <name evidence="8" type="ORF">SARC_02231</name>
</gene>
<dbReference type="GO" id="GO:0006084">
    <property type="term" value="P:acetyl-CoA metabolic process"/>
    <property type="evidence" value="ECO:0007669"/>
    <property type="project" value="InterPro"/>
</dbReference>
<dbReference type="GO" id="GO:0004421">
    <property type="term" value="F:hydroxymethylglutaryl-CoA synthase activity"/>
    <property type="evidence" value="ECO:0007669"/>
    <property type="project" value="UniProtKB-EC"/>
</dbReference>
<dbReference type="Gene3D" id="3.40.47.10">
    <property type="match status" value="1"/>
</dbReference>
<reference evidence="8 9" key="1">
    <citation type="submission" date="2011-02" db="EMBL/GenBank/DDBJ databases">
        <title>The Genome Sequence of Sphaeroforma arctica JP610.</title>
        <authorList>
            <consortium name="The Broad Institute Genome Sequencing Platform"/>
            <person name="Russ C."/>
            <person name="Cuomo C."/>
            <person name="Young S.K."/>
            <person name="Zeng Q."/>
            <person name="Gargeya S."/>
            <person name="Alvarado L."/>
            <person name="Berlin A."/>
            <person name="Chapman S.B."/>
            <person name="Chen Z."/>
            <person name="Freedman E."/>
            <person name="Gellesch M."/>
            <person name="Goldberg J."/>
            <person name="Griggs A."/>
            <person name="Gujja S."/>
            <person name="Heilman E."/>
            <person name="Heiman D."/>
            <person name="Howarth C."/>
            <person name="Mehta T."/>
            <person name="Neiman D."/>
            <person name="Pearson M."/>
            <person name="Roberts A."/>
            <person name="Saif S."/>
            <person name="Shea T."/>
            <person name="Shenoy N."/>
            <person name="Sisk P."/>
            <person name="Stolte C."/>
            <person name="Sykes S."/>
            <person name="White J."/>
            <person name="Yandava C."/>
            <person name="Burger G."/>
            <person name="Gray M.W."/>
            <person name="Holland P.W.H."/>
            <person name="King N."/>
            <person name="Lang F.B.F."/>
            <person name="Roger A.J."/>
            <person name="Ruiz-Trillo I."/>
            <person name="Haas B."/>
            <person name="Nusbaum C."/>
            <person name="Birren B."/>
        </authorList>
    </citation>
    <scope>NUCLEOTIDE SEQUENCE [LARGE SCALE GENOMIC DNA]</scope>
    <source>
        <strain evidence="8 9">JP610</strain>
    </source>
</reference>
<comment type="pathway">
    <text evidence="5">Metabolic intermediate biosynthesis; (R)-mevalonate biosynthesis; (R)-mevalonate from acetyl-CoA: step 2/3.</text>
</comment>
<evidence type="ECO:0000313" key="9">
    <source>
        <dbReference type="Proteomes" id="UP000054560"/>
    </source>
</evidence>
<evidence type="ECO:0000256" key="2">
    <source>
        <dbReference type="ARBA" id="ARBA00022679"/>
    </source>
</evidence>
<keyword evidence="5" id="KW-1207">Sterol metabolism</keyword>
<dbReference type="AlphaFoldDB" id="A0A0L0G9E8"/>
<evidence type="ECO:0000259" key="6">
    <source>
        <dbReference type="Pfam" id="PF01154"/>
    </source>
</evidence>
<feature type="active site" description="Acyl-thioester intermediate" evidence="3">
    <location>
        <position position="145"/>
    </location>
</feature>
<dbReference type="Proteomes" id="UP000054560">
    <property type="component" value="Unassembled WGS sequence"/>
</dbReference>
<evidence type="ECO:0000256" key="4">
    <source>
        <dbReference type="PIRSR" id="PIRSR610122-2"/>
    </source>
</evidence>
<feature type="binding site" evidence="4">
    <location>
        <position position="238"/>
    </location>
    <ligand>
        <name>CoA</name>
        <dbReference type="ChEBI" id="CHEBI:57287"/>
    </ligand>
</feature>
<comment type="function">
    <text evidence="5">Catalyzes the condensation of acetyl-CoA with acetoacetyl-CoA to form HMG-CoA.</text>
</comment>
<evidence type="ECO:0000256" key="1">
    <source>
        <dbReference type="ARBA" id="ARBA00007061"/>
    </source>
</evidence>
<keyword evidence="5" id="KW-0756">Sterol biosynthesis</keyword>
<dbReference type="UniPathway" id="UPA00058">
    <property type="reaction ID" value="UER00102"/>
</dbReference>
<dbReference type="InterPro" id="IPR016039">
    <property type="entry name" value="Thiolase-like"/>
</dbReference>
<dbReference type="EC" id="2.3.3.10" evidence="5"/>
<keyword evidence="5" id="KW-0753">Steroid metabolism</keyword>
<keyword evidence="9" id="KW-1185">Reference proteome</keyword>
<dbReference type="eggNOG" id="KOG1393">
    <property type="taxonomic scope" value="Eukaryota"/>
</dbReference>
<dbReference type="SUPFAM" id="SSF53901">
    <property type="entry name" value="Thiolase-like"/>
    <property type="match status" value="2"/>
</dbReference>
<dbReference type="InterPro" id="IPR013746">
    <property type="entry name" value="HMG_CoA_synt_C_dom"/>
</dbReference>
<keyword evidence="5" id="KW-0752">Steroid biosynthesis</keyword>
<evidence type="ECO:0000259" key="7">
    <source>
        <dbReference type="Pfam" id="PF08540"/>
    </source>
</evidence>
<sequence>MLSAINHCRVLTAPVVTQQVRAMSTIRKNERNIGIKGIEVYFPRTYVAQSDLEAYDGVSAGKYTKGLEQQAMAFTSDREDITSMALTSFTNLMRNNDVDYKDVGFLSVGTETLVDKSKSTKSVLMQQFSESGNYDVQGVDSINACYGGTAAIMNAINYIETSDDYDGRDAVVVTGDIAVYEKGAARPSGGAGIVSLLIGPNAPLAYDRGVTGTHMEHVHDFYKPVLNSEYAVVDGHLSIDCYLRALAGAYNTYKQRYARVHGDNFSLDKADYSLFHCPFGKLVRTSYAWLAYLDYVERPADPRFSGVPDKFMGLGIGAEAYGNKELLLTFRDLVKSDYESKVVPSLLLNQQLGNSYTGSLYMSLASLLSQKSSAELQQKRINMFSYGSGMAATLFSLKVVGDTSKIAMNDRVHEKLAQRVQMSAQEFTDTLDLRERTHNLNDYTPVGDIGMLFPGSYYNEYIDSKYRRQYKQVPLQGTVDYAENEKILSQA</sequence>
<keyword evidence="5" id="KW-0444">Lipid biosynthesis</keyword>
<dbReference type="InterPro" id="IPR013528">
    <property type="entry name" value="HMG_CoA_synth_N"/>
</dbReference>
<dbReference type="GO" id="GO:0016126">
    <property type="term" value="P:sterol biosynthetic process"/>
    <property type="evidence" value="ECO:0007669"/>
    <property type="project" value="UniProtKB-KW"/>
</dbReference>
<feature type="active site" description="Proton donor/acceptor" evidence="3">
    <location>
        <position position="111"/>
    </location>
</feature>
<dbReference type="PANTHER" id="PTHR43323">
    <property type="entry name" value="3-HYDROXY-3-METHYLGLUTARYL COENZYME A SYNTHASE"/>
    <property type="match status" value="1"/>
</dbReference>
<comment type="catalytic activity">
    <reaction evidence="5">
        <text>acetoacetyl-CoA + acetyl-CoA + H2O = (3S)-3-hydroxy-3-methylglutaryl-CoA + CoA + H(+)</text>
        <dbReference type="Rhea" id="RHEA:10188"/>
        <dbReference type="ChEBI" id="CHEBI:15377"/>
        <dbReference type="ChEBI" id="CHEBI:15378"/>
        <dbReference type="ChEBI" id="CHEBI:43074"/>
        <dbReference type="ChEBI" id="CHEBI:57286"/>
        <dbReference type="ChEBI" id="CHEBI:57287"/>
        <dbReference type="ChEBI" id="CHEBI:57288"/>
        <dbReference type="EC" id="2.3.3.10"/>
    </reaction>
</comment>
<dbReference type="FunFam" id="3.40.47.10:FF:000008">
    <property type="entry name" value="3-hydroxy-3-methylglutaryl coenzyme A synthase"/>
    <property type="match status" value="1"/>
</dbReference>
<feature type="binding site" evidence="4">
    <location>
        <position position="281"/>
    </location>
    <ligand>
        <name>CoA</name>
        <dbReference type="ChEBI" id="CHEBI:57287"/>
    </ligand>
</feature>
<dbReference type="OrthoDB" id="1269963at2759"/>
<dbReference type="CDD" id="cd00827">
    <property type="entry name" value="init_cond_enzymes"/>
    <property type="match status" value="1"/>
</dbReference>
<dbReference type="PANTHER" id="PTHR43323:SF2">
    <property type="entry name" value="HYDROXYMETHYLGLUTARYL-COA SYNTHASE"/>
    <property type="match status" value="1"/>
</dbReference>
<dbReference type="STRING" id="667725.A0A0L0G9E8"/>
<evidence type="ECO:0000256" key="5">
    <source>
        <dbReference type="RuleBase" id="RU364071"/>
    </source>
</evidence>
<protein>
    <recommendedName>
        <fullName evidence="5">Hydroxymethylglutaryl-CoA synthase</fullName>
        <shortName evidence="5">HMG-CoA synthase</shortName>
        <ecNumber evidence="5">2.3.3.10</ecNumber>
    </recommendedName>
    <alternativeName>
        <fullName evidence="5">3-hydroxy-3-methylglutaryl coenzyme A synthase</fullName>
    </alternativeName>
</protein>
<name>A0A0L0G9E8_9EUKA</name>
<feature type="domain" description="Hydroxymethylglutaryl-coenzyme A synthase N-terminal" evidence="6">
    <location>
        <begin position="31"/>
        <end position="203"/>
    </location>
</feature>
<dbReference type="EMBL" id="KQ241693">
    <property type="protein sequence ID" value="KNC85610.1"/>
    <property type="molecule type" value="Genomic_DNA"/>
</dbReference>